<keyword evidence="1" id="KW-1133">Transmembrane helix</keyword>
<evidence type="ECO:0000256" key="1">
    <source>
        <dbReference type="SAM" id="Phobius"/>
    </source>
</evidence>
<comment type="caution">
    <text evidence="2">The sequence shown here is derived from an EMBL/GenBank/DDBJ whole genome shotgun (WGS) entry which is preliminary data.</text>
</comment>
<feature type="transmembrane region" description="Helical" evidence="1">
    <location>
        <begin position="31"/>
        <end position="48"/>
    </location>
</feature>
<organism evidence="2 3">
    <name type="scientific">Halopseudomonas pertucinogena</name>
    <dbReference type="NCBI Taxonomy" id="86175"/>
    <lineage>
        <taxon>Bacteria</taxon>
        <taxon>Pseudomonadati</taxon>
        <taxon>Pseudomonadota</taxon>
        <taxon>Gammaproteobacteria</taxon>
        <taxon>Pseudomonadales</taxon>
        <taxon>Pseudomonadaceae</taxon>
        <taxon>Halopseudomonas</taxon>
    </lineage>
</organism>
<reference evidence="3" key="1">
    <citation type="journal article" date="2019" name="Int. J. Syst. Evol. Microbiol.">
        <title>The Global Catalogue of Microorganisms (GCM) 10K type strain sequencing project: providing services to taxonomists for standard genome sequencing and annotation.</title>
        <authorList>
            <consortium name="The Broad Institute Genomics Platform"/>
            <consortium name="The Broad Institute Genome Sequencing Center for Infectious Disease"/>
            <person name="Wu L."/>
            <person name="Ma J."/>
        </authorList>
    </citation>
    <scope>NUCLEOTIDE SEQUENCE [LARGE SCALE GENOMIC DNA]</scope>
    <source>
        <strain evidence="3">JCM 11590</strain>
    </source>
</reference>
<keyword evidence="3" id="KW-1185">Reference proteome</keyword>
<dbReference type="RefSeq" id="WP_188636355.1">
    <property type="nucleotide sequence ID" value="NZ_BMNN01000003.1"/>
</dbReference>
<gene>
    <name evidence="2" type="ORF">GCM10009083_18700</name>
</gene>
<proteinExistence type="predicted"/>
<accession>A0ABQ2CQ70</accession>
<dbReference type="EMBL" id="BMNN01000003">
    <property type="protein sequence ID" value="GGJ02107.1"/>
    <property type="molecule type" value="Genomic_DNA"/>
</dbReference>
<keyword evidence="1" id="KW-0472">Membrane</keyword>
<feature type="transmembrane region" description="Helical" evidence="1">
    <location>
        <begin position="54"/>
        <end position="71"/>
    </location>
</feature>
<name>A0ABQ2CQ70_9GAMM</name>
<sequence length="87" mass="9967">METLIDMLQWPAMLVTLIAAWLVGSRNRLRRCAGFLCFILSNVLWIIWGWHSDAWALILLQVGLFVMNLRGTRKNAEPAEGDRRQAA</sequence>
<evidence type="ECO:0000313" key="3">
    <source>
        <dbReference type="Proteomes" id="UP000633263"/>
    </source>
</evidence>
<protein>
    <recommendedName>
        <fullName evidence="4">Amino acid transporter</fullName>
    </recommendedName>
</protein>
<evidence type="ECO:0000313" key="2">
    <source>
        <dbReference type="EMBL" id="GGJ02107.1"/>
    </source>
</evidence>
<dbReference type="Proteomes" id="UP000633263">
    <property type="component" value="Unassembled WGS sequence"/>
</dbReference>
<feature type="transmembrane region" description="Helical" evidence="1">
    <location>
        <begin position="7"/>
        <end position="24"/>
    </location>
</feature>
<keyword evidence="1" id="KW-0812">Transmembrane</keyword>
<evidence type="ECO:0008006" key="4">
    <source>
        <dbReference type="Google" id="ProtNLM"/>
    </source>
</evidence>